<reference evidence="2 3" key="1">
    <citation type="journal article" date="2023" name="Plant Dis.">
        <title>First Report of Diplodia intermedia Causing Canker and Dieback Diseases on Apple Trees in Canada.</title>
        <authorList>
            <person name="Ellouze W."/>
            <person name="Ilyukhin E."/>
            <person name="Sulman M."/>
            <person name="Ali S."/>
        </authorList>
    </citation>
    <scope>NUCLEOTIDE SEQUENCE [LARGE SCALE GENOMIC DNA]</scope>
    <source>
        <strain evidence="2 3">M45-28</strain>
    </source>
</reference>
<keyword evidence="3" id="KW-1185">Reference proteome</keyword>
<feature type="region of interest" description="Disordered" evidence="1">
    <location>
        <begin position="114"/>
        <end position="175"/>
    </location>
</feature>
<comment type="caution">
    <text evidence="2">The sequence shown here is derived from an EMBL/GenBank/DDBJ whole genome shotgun (WGS) entry which is preliminary data.</text>
</comment>
<protein>
    <submittedName>
        <fullName evidence="2">Uncharacterized protein</fullName>
    </submittedName>
</protein>
<dbReference type="EMBL" id="JAKEKT020000015">
    <property type="protein sequence ID" value="KAL1646558.1"/>
    <property type="molecule type" value="Genomic_DNA"/>
</dbReference>
<sequence>MDIAFFDPDRSHADHLRAALEATVAADARRAARYAADIVNANVNGDDDDDDDDDVDDCCHHRLLWPRGATPDDVRAAYDDRLDAAMRELREATAESEEEGGGCVQPLPRVVGGGAAAGGGKGWERKGELVTPPSSGDEGEGEGRLGKRKRGCGGEEEACEGGGAKRMRVDTDVAR</sequence>
<proteinExistence type="predicted"/>
<dbReference type="Proteomes" id="UP001521184">
    <property type="component" value="Unassembled WGS sequence"/>
</dbReference>
<organism evidence="2 3">
    <name type="scientific">Diplodia intermedia</name>
    <dbReference type="NCBI Taxonomy" id="856260"/>
    <lineage>
        <taxon>Eukaryota</taxon>
        <taxon>Fungi</taxon>
        <taxon>Dikarya</taxon>
        <taxon>Ascomycota</taxon>
        <taxon>Pezizomycotina</taxon>
        <taxon>Dothideomycetes</taxon>
        <taxon>Dothideomycetes incertae sedis</taxon>
        <taxon>Botryosphaeriales</taxon>
        <taxon>Botryosphaeriaceae</taxon>
        <taxon>Diplodia</taxon>
    </lineage>
</organism>
<name>A0ABR3TXB4_9PEZI</name>
<evidence type="ECO:0000313" key="3">
    <source>
        <dbReference type="Proteomes" id="UP001521184"/>
    </source>
</evidence>
<gene>
    <name evidence="2" type="ORF">SLS58_003144</name>
</gene>
<evidence type="ECO:0000313" key="2">
    <source>
        <dbReference type="EMBL" id="KAL1646558.1"/>
    </source>
</evidence>
<accession>A0ABR3TXB4</accession>
<evidence type="ECO:0000256" key="1">
    <source>
        <dbReference type="SAM" id="MobiDB-lite"/>
    </source>
</evidence>